<evidence type="ECO:0000256" key="6">
    <source>
        <dbReference type="ARBA" id="ARBA00022692"/>
    </source>
</evidence>
<dbReference type="GO" id="GO:0005886">
    <property type="term" value="C:plasma membrane"/>
    <property type="evidence" value="ECO:0007669"/>
    <property type="project" value="UniProtKB-SubCell"/>
</dbReference>
<dbReference type="SUPFAM" id="SSF103473">
    <property type="entry name" value="MFS general substrate transporter"/>
    <property type="match status" value="1"/>
</dbReference>
<feature type="transmembrane region" description="Helical" evidence="11">
    <location>
        <begin position="187"/>
        <end position="210"/>
    </location>
</feature>
<evidence type="ECO:0000313" key="16">
    <source>
        <dbReference type="Proteomes" id="UP000562982"/>
    </source>
</evidence>
<dbReference type="RefSeq" id="WP_114727768.1">
    <property type="nucleotide sequence ID" value="NZ_BJMI01000020.1"/>
</dbReference>
<keyword evidence="4" id="KW-1003">Cell membrane</keyword>
<dbReference type="InterPro" id="IPR036259">
    <property type="entry name" value="MFS_trans_sf"/>
</dbReference>
<dbReference type="PANTHER" id="PTHR48020:SF12">
    <property type="entry name" value="PROTON MYO-INOSITOL COTRANSPORTER"/>
    <property type="match status" value="1"/>
</dbReference>
<evidence type="ECO:0000256" key="5">
    <source>
        <dbReference type="ARBA" id="ARBA00022597"/>
    </source>
</evidence>
<dbReference type="PROSITE" id="PS00217">
    <property type="entry name" value="SUGAR_TRANSPORT_2"/>
    <property type="match status" value="1"/>
</dbReference>
<evidence type="ECO:0000256" key="4">
    <source>
        <dbReference type="ARBA" id="ARBA00022475"/>
    </source>
</evidence>
<evidence type="ECO:0000313" key="13">
    <source>
        <dbReference type="EMBL" id="MBB2187552.1"/>
    </source>
</evidence>
<dbReference type="Pfam" id="PF00083">
    <property type="entry name" value="Sugar_tr"/>
    <property type="match status" value="1"/>
</dbReference>
<accession>A0A370G0K3</accession>
<feature type="transmembrane region" description="Helical" evidence="11">
    <location>
        <begin position="126"/>
        <end position="148"/>
    </location>
</feature>
<dbReference type="PRINTS" id="PR00171">
    <property type="entry name" value="SUGRTRNSPORT"/>
</dbReference>
<dbReference type="GO" id="GO:0022857">
    <property type="term" value="F:transmembrane transporter activity"/>
    <property type="evidence" value="ECO:0007669"/>
    <property type="project" value="InterPro"/>
</dbReference>
<feature type="transmembrane region" description="Helical" evidence="11">
    <location>
        <begin position="334"/>
        <end position="353"/>
    </location>
</feature>
<proteinExistence type="inferred from homology"/>
<dbReference type="FunFam" id="1.20.1250.20:FF:000218">
    <property type="entry name" value="facilitated trehalose transporter Tret1"/>
    <property type="match status" value="1"/>
</dbReference>
<evidence type="ECO:0000256" key="9">
    <source>
        <dbReference type="RuleBase" id="RU003346"/>
    </source>
</evidence>
<gene>
    <name evidence="14" type="ORF">C7453_106134</name>
    <name evidence="13" type="ORF">HLH32_14430</name>
</gene>
<sequence length="487" mass="52098">MTLYGEIDATRAERGTDRGAERFQPASVRGQAGVASGLASVAGLMFGLDIGVISGALGPVAREFHAGRLLQEWIVAAMMVGAALGVPIAARLSFGWGRKHTLLIGAALFVVGSLFCAVAGSVSTLIAGRVMMGLAVGISTFTAPLYIAEIADPRHRGAMVAIYQLMITIGIMAAFVSNALFSYFDTWRWMLGIVAFPGIVFMIGVAFLPASPRWLMMRGKREAARRALQDLRGQGQSVARELREIDARLHVRTSGWALLRKDRNFRRSVALGVTLQLVQQFTGMNVVMYYAPRILGLAGFIDHARLWGTVSVGAVNVAATFVAIGLVDRWGRRPLLICGLVVMAIGMALLGYSPSAEVRETTARALAIGGMICFVSGFAFSAGPVTWVLCAEIQPLQGREFGVGCSTAANWIANMIVGVSFLSLMDRLGLSATFWLYAGLNALFVLVVALFVPETKGLTLERIERDLATGVRLRDIGRAGPLSGGRT</sequence>
<comment type="caution">
    <text evidence="14">The sequence shown here is derived from an EMBL/GenBank/DDBJ whole genome shotgun (WGS) entry which is preliminary data.</text>
</comment>
<feature type="transmembrane region" description="Helical" evidence="11">
    <location>
        <begin position="434"/>
        <end position="452"/>
    </location>
</feature>
<feature type="domain" description="Major facilitator superfamily (MFS) profile" evidence="12">
    <location>
        <begin position="35"/>
        <end position="456"/>
    </location>
</feature>
<dbReference type="EMBL" id="JABEQI010000009">
    <property type="protein sequence ID" value="MBB2187552.1"/>
    <property type="molecule type" value="Genomic_DNA"/>
</dbReference>
<dbReference type="PANTHER" id="PTHR48020">
    <property type="entry name" value="PROTON MYO-INOSITOL COTRANSPORTER"/>
    <property type="match status" value="1"/>
</dbReference>
<name>A0A370G0K3_GLULI</name>
<dbReference type="PROSITE" id="PS00216">
    <property type="entry name" value="SUGAR_TRANSPORT_1"/>
    <property type="match status" value="1"/>
</dbReference>
<reference evidence="14 15" key="1">
    <citation type="submission" date="2018-07" db="EMBL/GenBank/DDBJ databases">
        <title>Genomic Encyclopedia of Type Strains, Phase IV (KMG-IV): sequencing the most valuable type-strain genomes for metagenomic binning, comparative biology and taxonomic classification.</title>
        <authorList>
            <person name="Goeker M."/>
        </authorList>
    </citation>
    <scope>NUCLEOTIDE SEQUENCE [LARGE SCALE GENOMIC DNA]</scope>
    <source>
        <strain evidence="14 15">DSM 5603</strain>
    </source>
</reference>
<reference evidence="13 16" key="2">
    <citation type="submission" date="2020-04" db="EMBL/GenBank/DDBJ databases">
        <title>Description of novel Gluconacetobacter.</title>
        <authorList>
            <person name="Sombolestani A."/>
        </authorList>
    </citation>
    <scope>NUCLEOTIDE SEQUENCE [LARGE SCALE GENOMIC DNA]</scope>
    <source>
        <strain evidence="13 16">LMG 1382</strain>
    </source>
</reference>
<keyword evidence="8 11" id="KW-0472">Membrane</keyword>
<protein>
    <submittedName>
        <fullName evidence="14">SP family galactose:H+ symporter-like MFS transporter</fullName>
    </submittedName>
    <submittedName>
        <fullName evidence="13">Sugar porter family MFS transporter</fullName>
    </submittedName>
</protein>
<feature type="transmembrane region" description="Helical" evidence="11">
    <location>
        <begin position="102"/>
        <end position="120"/>
    </location>
</feature>
<evidence type="ECO:0000256" key="10">
    <source>
        <dbReference type="SAM" id="MobiDB-lite"/>
    </source>
</evidence>
<dbReference type="OrthoDB" id="9784658at2"/>
<dbReference type="PROSITE" id="PS50850">
    <property type="entry name" value="MFS"/>
    <property type="match status" value="1"/>
</dbReference>
<dbReference type="InterPro" id="IPR005829">
    <property type="entry name" value="Sugar_transporter_CS"/>
</dbReference>
<feature type="compositionally biased region" description="Basic and acidic residues" evidence="10">
    <location>
        <begin position="8"/>
        <end position="20"/>
    </location>
</feature>
<keyword evidence="3 9" id="KW-0813">Transport</keyword>
<evidence type="ECO:0000256" key="2">
    <source>
        <dbReference type="ARBA" id="ARBA00010992"/>
    </source>
</evidence>
<evidence type="ECO:0000256" key="1">
    <source>
        <dbReference type="ARBA" id="ARBA00004651"/>
    </source>
</evidence>
<evidence type="ECO:0000259" key="12">
    <source>
        <dbReference type="PROSITE" id="PS50850"/>
    </source>
</evidence>
<evidence type="ECO:0000256" key="8">
    <source>
        <dbReference type="ARBA" id="ARBA00023136"/>
    </source>
</evidence>
<dbReference type="Proteomes" id="UP000562982">
    <property type="component" value="Unassembled WGS sequence"/>
</dbReference>
<evidence type="ECO:0000256" key="3">
    <source>
        <dbReference type="ARBA" id="ARBA00022448"/>
    </source>
</evidence>
<evidence type="ECO:0000256" key="7">
    <source>
        <dbReference type="ARBA" id="ARBA00022989"/>
    </source>
</evidence>
<feature type="transmembrane region" description="Helical" evidence="11">
    <location>
        <begin position="73"/>
        <end position="90"/>
    </location>
</feature>
<dbReference type="EMBL" id="QQAW01000006">
    <property type="protein sequence ID" value="RDI37411.1"/>
    <property type="molecule type" value="Genomic_DNA"/>
</dbReference>
<dbReference type="Proteomes" id="UP000254958">
    <property type="component" value="Unassembled WGS sequence"/>
</dbReference>
<dbReference type="InterPro" id="IPR020846">
    <property type="entry name" value="MFS_dom"/>
</dbReference>
<comment type="similarity">
    <text evidence="2 9">Belongs to the major facilitator superfamily. Sugar transporter (TC 2.A.1.1) family.</text>
</comment>
<dbReference type="InterPro" id="IPR003663">
    <property type="entry name" value="Sugar/inositol_transpt"/>
</dbReference>
<keyword evidence="5" id="KW-0762">Sugar transport</keyword>
<feature type="transmembrane region" description="Helical" evidence="11">
    <location>
        <begin position="365"/>
        <end position="389"/>
    </location>
</feature>
<feature type="transmembrane region" description="Helical" evidence="11">
    <location>
        <begin position="269"/>
        <end position="291"/>
    </location>
</feature>
<feature type="transmembrane region" description="Helical" evidence="11">
    <location>
        <begin position="306"/>
        <end position="327"/>
    </location>
</feature>
<dbReference type="AlphaFoldDB" id="A0A370G0K3"/>
<feature type="region of interest" description="Disordered" evidence="10">
    <location>
        <begin position="1"/>
        <end position="20"/>
    </location>
</feature>
<dbReference type="Gene3D" id="1.20.1250.20">
    <property type="entry name" value="MFS general substrate transporter like domains"/>
    <property type="match status" value="1"/>
</dbReference>
<comment type="subcellular location">
    <subcellularLocation>
        <location evidence="1">Cell membrane</location>
        <topology evidence="1">Multi-pass membrane protein</topology>
    </subcellularLocation>
</comment>
<organism evidence="14 15">
    <name type="scientific">Gluconacetobacter liquefaciens</name>
    <name type="common">Acetobacter liquefaciens</name>
    <dbReference type="NCBI Taxonomy" id="89584"/>
    <lineage>
        <taxon>Bacteria</taxon>
        <taxon>Pseudomonadati</taxon>
        <taxon>Pseudomonadota</taxon>
        <taxon>Alphaproteobacteria</taxon>
        <taxon>Acetobacterales</taxon>
        <taxon>Acetobacteraceae</taxon>
        <taxon>Gluconacetobacter</taxon>
    </lineage>
</organism>
<keyword evidence="15" id="KW-1185">Reference proteome</keyword>
<feature type="transmembrane region" description="Helical" evidence="11">
    <location>
        <begin position="32"/>
        <end position="53"/>
    </location>
</feature>
<keyword evidence="6 11" id="KW-0812">Transmembrane</keyword>
<evidence type="ECO:0000313" key="14">
    <source>
        <dbReference type="EMBL" id="RDI37411.1"/>
    </source>
</evidence>
<evidence type="ECO:0000313" key="15">
    <source>
        <dbReference type="Proteomes" id="UP000254958"/>
    </source>
</evidence>
<dbReference type="InterPro" id="IPR050814">
    <property type="entry name" value="Myo-inositol_Transporter"/>
</dbReference>
<feature type="transmembrane region" description="Helical" evidence="11">
    <location>
        <begin position="160"/>
        <end position="181"/>
    </location>
</feature>
<dbReference type="InterPro" id="IPR005828">
    <property type="entry name" value="MFS_sugar_transport-like"/>
</dbReference>
<keyword evidence="7 11" id="KW-1133">Transmembrane helix</keyword>
<dbReference type="NCBIfam" id="TIGR00879">
    <property type="entry name" value="SP"/>
    <property type="match status" value="1"/>
</dbReference>
<evidence type="ECO:0000256" key="11">
    <source>
        <dbReference type="SAM" id="Phobius"/>
    </source>
</evidence>
<feature type="transmembrane region" description="Helical" evidence="11">
    <location>
        <begin position="401"/>
        <end position="422"/>
    </location>
</feature>